<evidence type="ECO:0000313" key="2">
    <source>
        <dbReference type="EMBL" id="BAG56745.1"/>
    </source>
</evidence>
<feature type="region of interest" description="Disordered" evidence="1">
    <location>
        <begin position="131"/>
        <end position="164"/>
    </location>
</feature>
<sequence>MERIPSAQPPPACLPKAPGLEHGDLPGMYPAHMYQVYKSRRGIKRSEDSKVSKCTPRDPALSPSRALSFQEKFSRFEVGEGMQGVGSVPLLSDLEKKGQTMVLGATLLLCSSAGLLLRGWEDRLLISFPKRPPPPRASCRRPTNCRTGSSRKRDVTGLTSASPS</sequence>
<dbReference type="AlphaFoldDB" id="B4DDI4"/>
<organism evidence="2">
    <name type="scientific">Homo sapiens</name>
    <name type="common">Human</name>
    <dbReference type="NCBI Taxonomy" id="9606"/>
    <lineage>
        <taxon>Eukaryota</taxon>
        <taxon>Metazoa</taxon>
        <taxon>Chordata</taxon>
        <taxon>Craniata</taxon>
        <taxon>Vertebrata</taxon>
        <taxon>Euteleostomi</taxon>
        <taxon>Mammalia</taxon>
        <taxon>Eutheria</taxon>
        <taxon>Euarchontoglires</taxon>
        <taxon>Primates</taxon>
        <taxon>Haplorrhini</taxon>
        <taxon>Catarrhini</taxon>
        <taxon>Hominidae</taxon>
        <taxon>Homo</taxon>
    </lineage>
</organism>
<name>B4DDI4_HUMAN</name>
<evidence type="ECO:0000256" key="1">
    <source>
        <dbReference type="SAM" id="MobiDB-lite"/>
    </source>
</evidence>
<dbReference type="EMBL" id="AK293205">
    <property type="protein sequence ID" value="BAG56745.1"/>
    <property type="molecule type" value="mRNA"/>
</dbReference>
<reference evidence="2" key="1">
    <citation type="submission" date="2007-10" db="EMBL/GenBank/DDBJ databases">
        <title>NEDO human cDNA sequencing project focused on splicing variants.</title>
        <authorList>
            <person name="Wakamatsu A."/>
            <person name="Yamamoto J."/>
            <person name="Kimura K."/>
            <person name="Ishii S."/>
            <person name="Watanabe K."/>
            <person name="Sugiyama A."/>
            <person name="Murakawa K."/>
            <person name="Kaida T."/>
            <person name="Tsuchiya K."/>
            <person name="Fukuzumi Y."/>
            <person name="Kumagai A."/>
            <person name="Oishi Y."/>
            <person name="Yamamoto S."/>
            <person name="Ono Y."/>
            <person name="Komori Y."/>
            <person name="Yamazaki M."/>
            <person name="Kisu Y."/>
            <person name="Nishikawa T."/>
            <person name="Sugano S."/>
            <person name="Nomura N."/>
            <person name="Isogai T."/>
        </authorList>
    </citation>
    <scope>NUCLEOTIDE SEQUENCE</scope>
    <source>
        <tissue evidence="2">Adrenal gland</tissue>
    </source>
</reference>
<protein>
    <submittedName>
        <fullName evidence="2">cDNA FLJ58052, weakly similar to Class B basic helix-loop-helix protein 2</fullName>
    </submittedName>
</protein>
<accession>B4DDI4</accession>
<dbReference type="PeptideAtlas" id="B4DDI4"/>
<proteinExistence type="evidence at transcript level"/>